<dbReference type="SUPFAM" id="SSF103190">
    <property type="entry name" value="Sensory domain-like"/>
    <property type="match status" value="1"/>
</dbReference>
<dbReference type="Pfam" id="PF00672">
    <property type="entry name" value="HAMP"/>
    <property type="match status" value="1"/>
</dbReference>
<keyword evidence="7" id="KW-0472">Membrane</keyword>
<dbReference type="RefSeq" id="WP_097829753.1">
    <property type="nucleotide sequence ID" value="NZ_NTUE01000059.1"/>
</dbReference>
<dbReference type="InterPro" id="IPR029151">
    <property type="entry name" value="Sensor-like_sf"/>
</dbReference>
<dbReference type="InterPro" id="IPR004089">
    <property type="entry name" value="MCPsignal_dom"/>
</dbReference>
<dbReference type="GO" id="GO:0005886">
    <property type="term" value="C:plasma membrane"/>
    <property type="evidence" value="ECO:0007669"/>
    <property type="project" value="UniProtKB-SubCell"/>
</dbReference>
<dbReference type="PROSITE" id="PS50111">
    <property type="entry name" value="CHEMOTAXIS_TRANSDUC_2"/>
    <property type="match status" value="1"/>
</dbReference>
<organism evidence="11 12">
    <name type="scientific">Bacillus cereus</name>
    <dbReference type="NCBI Taxonomy" id="1396"/>
    <lineage>
        <taxon>Bacteria</taxon>
        <taxon>Bacillati</taxon>
        <taxon>Bacillota</taxon>
        <taxon>Bacilli</taxon>
        <taxon>Bacillales</taxon>
        <taxon>Bacillaceae</taxon>
        <taxon>Bacillus</taxon>
        <taxon>Bacillus cereus group</taxon>
    </lineage>
</organism>
<dbReference type="SMART" id="SM00283">
    <property type="entry name" value="MA"/>
    <property type="match status" value="1"/>
</dbReference>
<dbReference type="Proteomes" id="UP000221438">
    <property type="component" value="Unassembled WGS sequence"/>
</dbReference>
<keyword evidence="8" id="KW-0807">Transducer</keyword>
<dbReference type="FunFam" id="3.30.450.20:FF:000068">
    <property type="entry name" value="Methyl-accepting chemotaxis protein"/>
    <property type="match status" value="1"/>
</dbReference>
<evidence type="ECO:0000256" key="1">
    <source>
        <dbReference type="ARBA" id="ARBA00004651"/>
    </source>
</evidence>
<dbReference type="PANTHER" id="PTHR32089:SF114">
    <property type="entry name" value="METHYL-ACCEPTING CHEMOTAXIS PROTEIN MCPB"/>
    <property type="match status" value="1"/>
</dbReference>
<evidence type="ECO:0000256" key="9">
    <source>
        <dbReference type="ARBA" id="ARBA00029447"/>
    </source>
</evidence>
<comment type="subcellular location">
    <subcellularLocation>
        <location evidence="1">Cell membrane</location>
        <topology evidence="1">Multi-pass membrane protein</topology>
    </subcellularLocation>
</comment>
<evidence type="ECO:0000256" key="6">
    <source>
        <dbReference type="ARBA" id="ARBA00022989"/>
    </source>
</evidence>
<dbReference type="AlphaFoldDB" id="A0A2A8TXQ2"/>
<dbReference type="SMART" id="SM00304">
    <property type="entry name" value="HAMP"/>
    <property type="match status" value="1"/>
</dbReference>
<dbReference type="SMART" id="SM00319">
    <property type="entry name" value="TarH"/>
    <property type="match status" value="1"/>
</dbReference>
<gene>
    <name evidence="11" type="ORF">COA08_02920</name>
</gene>
<keyword evidence="3" id="KW-0488">Methylation</keyword>
<comment type="similarity">
    <text evidence="9">Belongs to the methyl-accepting chemotaxis (MCP) protein family.</text>
</comment>
<evidence type="ECO:0000256" key="3">
    <source>
        <dbReference type="ARBA" id="ARBA00022481"/>
    </source>
</evidence>
<dbReference type="FunFam" id="1.10.287.950:FF:000003">
    <property type="entry name" value="Methyl-accepting chemotaxis protein"/>
    <property type="match status" value="1"/>
</dbReference>
<dbReference type="Pfam" id="PF00015">
    <property type="entry name" value="MCPsignal"/>
    <property type="match status" value="1"/>
</dbReference>
<name>A0A2A8TXQ2_BACCE</name>
<evidence type="ECO:0000256" key="5">
    <source>
        <dbReference type="ARBA" id="ARBA00022692"/>
    </source>
</evidence>
<dbReference type="Gene3D" id="3.30.450.20">
    <property type="entry name" value="PAS domain"/>
    <property type="match status" value="2"/>
</dbReference>
<dbReference type="InterPro" id="IPR003122">
    <property type="entry name" value="Tar_rcpt_lig-bd"/>
</dbReference>
<evidence type="ECO:0000256" key="10">
    <source>
        <dbReference type="ARBA" id="ARBA00058128"/>
    </source>
</evidence>
<dbReference type="InterPro" id="IPR033479">
    <property type="entry name" value="dCache_1"/>
</dbReference>
<dbReference type="GO" id="GO:0007165">
    <property type="term" value="P:signal transduction"/>
    <property type="evidence" value="ECO:0007669"/>
    <property type="project" value="UniProtKB-KW"/>
</dbReference>
<accession>A0A2A8TXQ2</accession>
<evidence type="ECO:0000256" key="4">
    <source>
        <dbReference type="ARBA" id="ARBA00022500"/>
    </source>
</evidence>
<comment type="function">
    <text evidence="10">Chemotactic-signal transducers respond to changes in the concentration of attractants and repellents in the environment, transduce a signal from the outside to the inside of the cell, and facilitate sensory adaptation through the variation of the level of methylation.</text>
</comment>
<keyword evidence="6" id="KW-1133">Transmembrane helix</keyword>
<dbReference type="PROSITE" id="PS50885">
    <property type="entry name" value="HAMP"/>
    <property type="match status" value="1"/>
</dbReference>
<dbReference type="SUPFAM" id="SSF58104">
    <property type="entry name" value="Methyl-accepting chemotaxis protein (MCP) signaling domain"/>
    <property type="match status" value="1"/>
</dbReference>
<dbReference type="GO" id="GO:0006935">
    <property type="term" value="P:chemotaxis"/>
    <property type="evidence" value="ECO:0007669"/>
    <property type="project" value="UniProtKB-KW"/>
</dbReference>
<dbReference type="Gene3D" id="1.10.287.950">
    <property type="entry name" value="Methyl-accepting chemotaxis protein"/>
    <property type="match status" value="1"/>
</dbReference>
<proteinExistence type="inferred from homology"/>
<comment type="caution">
    <text evidence="11">The sequence shown here is derived from an EMBL/GenBank/DDBJ whole genome shotgun (WGS) entry which is preliminary data.</text>
</comment>
<keyword evidence="5" id="KW-0812">Transmembrane</keyword>
<protein>
    <submittedName>
        <fullName evidence="11">Chemotaxis protein</fullName>
    </submittedName>
</protein>
<evidence type="ECO:0000256" key="2">
    <source>
        <dbReference type="ARBA" id="ARBA00022475"/>
    </source>
</evidence>
<dbReference type="CDD" id="cd11386">
    <property type="entry name" value="MCP_signal"/>
    <property type="match status" value="1"/>
</dbReference>
<sequence>MRKLVSWFRDMKVAKKLLISFFVILIAAVSIIGGMSYQTAKKNFESQIMSSAQDNIKILDNLINQMIEAKFNDVNNFARVIHTDMYQGDNQDELRKTLSQYISLNKDIEQVYVAGNDKKFVQEPNIQIVADYDPTARSWYKDAVNKQGGIVVTEPYKAQGNGHIVVTIAKQTEDKNGVVAVDLSLDNLLKTTKLINIGKKGYAFILDGKQKIIAHPQEKSGDKADDSWATKIYEDNHGTFSYTYSGSDKKMVFATNLKTGWKIAGTMYSNEVVEAAQPVFYNMLIVMFISLVVGGVLIYFVTLSITKPLKQLVVTSKEISEGDLTQTIQIHSNDEIGQLAKGFNEMTHSLRTLIGRINTSAGHVAAASEELTASVRQASEATEQITSAMDEISSGATTQTASVETGAMLLFDVTEGIQHVANSSSSINTASTHTREKAEDGGKLVGKTVNQMQSIAESVSQSDVVIQLLNNKSKQIGDILEVIQNIADQTNLLALNAAIEAARAGEHGRGFAIVADEVRKLAEQSSVSSSEISKLICEIQDDMSKTVKSMNNVNEEVQSGLVIANETKQNFTEILQSTNEIADQIKTMVETANGMSKGANEVSISVGQIAMTAQNNATSTQSVAASAEEQLASMEEISSAAGTLSQMAEELQVLIERFKV</sequence>
<dbReference type="EMBL" id="NUJQ01000003">
    <property type="protein sequence ID" value="PGQ11704.1"/>
    <property type="molecule type" value="Genomic_DNA"/>
</dbReference>
<reference evidence="11 12" key="1">
    <citation type="submission" date="2017-09" db="EMBL/GenBank/DDBJ databases">
        <title>Large-scale bioinformatics analysis of Bacillus genomes uncovers conserved roles of natural products in bacterial physiology.</title>
        <authorList>
            <consortium name="Agbiome Team Llc"/>
            <person name="Bleich R.M."/>
            <person name="Grubbs K.J."/>
            <person name="Santa Maria K.C."/>
            <person name="Allen S.E."/>
            <person name="Farag S."/>
            <person name="Shank E.A."/>
            <person name="Bowers A."/>
        </authorList>
    </citation>
    <scope>NUCLEOTIDE SEQUENCE [LARGE SCALE GENOMIC DNA]</scope>
    <source>
        <strain evidence="11 12">AFS046104</strain>
    </source>
</reference>
<evidence type="ECO:0000313" key="11">
    <source>
        <dbReference type="EMBL" id="PGQ11704.1"/>
    </source>
</evidence>
<evidence type="ECO:0000256" key="8">
    <source>
        <dbReference type="ARBA" id="ARBA00023224"/>
    </source>
</evidence>
<dbReference type="InterPro" id="IPR003660">
    <property type="entry name" value="HAMP_dom"/>
</dbReference>
<evidence type="ECO:0000313" key="12">
    <source>
        <dbReference type="Proteomes" id="UP000221438"/>
    </source>
</evidence>
<dbReference type="PANTHER" id="PTHR32089">
    <property type="entry name" value="METHYL-ACCEPTING CHEMOTAXIS PROTEIN MCPB"/>
    <property type="match status" value="1"/>
</dbReference>
<keyword evidence="2" id="KW-1003">Cell membrane</keyword>
<dbReference type="CDD" id="cd06225">
    <property type="entry name" value="HAMP"/>
    <property type="match status" value="1"/>
</dbReference>
<evidence type="ECO:0000256" key="7">
    <source>
        <dbReference type="ARBA" id="ARBA00023136"/>
    </source>
</evidence>
<dbReference type="CDD" id="cd12912">
    <property type="entry name" value="PDC2_MCP_like"/>
    <property type="match status" value="1"/>
</dbReference>
<keyword evidence="4" id="KW-0145">Chemotaxis</keyword>
<dbReference type="Pfam" id="PF02743">
    <property type="entry name" value="dCache_1"/>
    <property type="match status" value="1"/>
</dbReference>
<dbReference type="CDD" id="cd12913">
    <property type="entry name" value="PDC1_MCP_like"/>
    <property type="match status" value="1"/>
</dbReference>